<feature type="transmembrane region" description="Helical" evidence="7">
    <location>
        <begin position="177"/>
        <end position="206"/>
    </location>
</feature>
<evidence type="ECO:0000313" key="9">
    <source>
        <dbReference type="EMBL" id="KAF2113080.1"/>
    </source>
</evidence>
<evidence type="ECO:0000256" key="6">
    <source>
        <dbReference type="SAM" id="MobiDB-lite"/>
    </source>
</evidence>
<dbReference type="AlphaFoldDB" id="A0A6A5Z113"/>
<dbReference type="PANTHER" id="PTHR33048:SF47">
    <property type="entry name" value="INTEGRAL MEMBRANE PROTEIN-RELATED"/>
    <property type="match status" value="1"/>
</dbReference>
<reference evidence="9" key="1">
    <citation type="journal article" date="2020" name="Stud. Mycol.">
        <title>101 Dothideomycetes genomes: a test case for predicting lifestyles and emergence of pathogens.</title>
        <authorList>
            <person name="Haridas S."/>
            <person name="Albert R."/>
            <person name="Binder M."/>
            <person name="Bloem J."/>
            <person name="Labutti K."/>
            <person name="Salamov A."/>
            <person name="Andreopoulos B."/>
            <person name="Baker S."/>
            <person name="Barry K."/>
            <person name="Bills G."/>
            <person name="Bluhm B."/>
            <person name="Cannon C."/>
            <person name="Castanera R."/>
            <person name="Culley D."/>
            <person name="Daum C."/>
            <person name="Ezra D."/>
            <person name="Gonzalez J."/>
            <person name="Henrissat B."/>
            <person name="Kuo A."/>
            <person name="Liang C."/>
            <person name="Lipzen A."/>
            <person name="Lutzoni F."/>
            <person name="Magnuson J."/>
            <person name="Mondo S."/>
            <person name="Nolan M."/>
            <person name="Ohm R."/>
            <person name="Pangilinan J."/>
            <person name="Park H.-J."/>
            <person name="Ramirez L."/>
            <person name="Alfaro M."/>
            <person name="Sun H."/>
            <person name="Tritt A."/>
            <person name="Yoshinaga Y."/>
            <person name="Zwiers L.-H."/>
            <person name="Turgeon B."/>
            <person name="Goodwin S."/>
            <person name="Spatafora J."/>
            <person name="Crous P."/>
            <person name="Grigoriev I."/>
        </authorList>
    </citation>
    <scope>NUCLEOTIDE SEQUENCE</scope>
    <source>
        <strain evidence="9">CBS 627.86</strain>
    </source>
</reference>
<accession>A0A6A5Z113</accession>
<dbReference type="GO" id="GO:0016020">
    <property type="term" value="C:membrane"/>
    <property type="evidence" value="ECO:0007669"/>
    <property type="project" value="UniProtKB-SubCell"/>
</dbReference>
<dbReference type="Proteomes" id="UP000799770">
    <property type="component" value="Unassembled WGS sequence"/>
</dbReference>
<evidence type="ECO:0000313" key="10">
    <source>
        <dbReference type="Proteomes" id="UP000799770"/>
    </source>
</evidence>
<dbReference type="InterPro" id="IPR052337">
    <property type="entry name" value="SAT4-like"/>
</dbReference>
<keyword evidence="3 7" id="KW-1133">Transmembrane helix</keyword>
<feature type="transmembrane region" description="Helical" evidence="7">
    <location>
        <begin position="22"/>
        <end position="45"/>
    </location>
</feature>
<feature type="transmembrane region" description="Helical" evidence="7">
    <location>
        <begin position="138"/>
        <end position="157"/>
    </location>
</feature>
<dbReference type="Pfam" id="PF20684">
    <property type="entry name" value="Fung_rhodopsin"/>
    <property type="match status" value="1"/>
</dbReference>
<evidence type="ECO:0000256" key="5">
    <source>
        <dbReference type="ARBA" id="ARBA00038359"/>
    </source>
</evidence>
<comment type="subcellular location">
    <subcellularLocation>
        <location evidence="1">Membrane</location>
        <topology evidence="1">Multi-pass membrane protein</topology>
    </subcellularLocation>
</comment>
<feature type="compositionally biased region" description="Polar residues" evidence="6">
    <location>
        <begin position="291"/>
        <end position="301"/>
    </location>
</feature>
<dbReference type="OrthoDB" id="444631at2759"/>
<feature type="compositionally biased region" description="Basic residues" evidence="6">
    <location>
        <begin position="314"/>
        <end position="324"/>
    </location>
</feature>
<sequence>MIHPSAEEIAYMEAHVDDDRRLWFVGINAACLAVGYLAVTLRFLSRSKIGTNLGLDDWLIGLALLFLTGHTGCLFVAVRFGMGRHAILVNDLKSLAVVTLVAQTFYNLCISTIKLSILSLYGRIFNRTTGWFTPTLHISALFVVLYTIPQCVTYVFRCVPVESLWTDYGPGFKVYCINFQAVIVSFGIINIVTDWYILALPLPVVVGLKLERRTKWSICSLFMIGGLVCVISIIRLIYARRVETADPSWDFAPIAMISSLEGSSGILAACMPTWRPLFKFLRQGITSYFSSKNRSRSTSCNEMGVGFGNTTTVRKSRARSRSRVRSAGPGIQGSSLGVVLGGKRSETSTSGSSVENMLKLAEIEMSDRDSKSLTSGSPRELSRSNSETNPGRSTSPASSNKGVRQTRREEHW</sequence>
<evidence type="ECO:0000256" key="3">
    <source>
        <dbReference type="ARBA" id="ARBA00022989"/>
    </source>
</evidence>
<dbReference type="PANTHER" id="PTHR33048">
    <property type="entry name" value="PTH11-LIKE INTEGRAL MEMBRANE PROTEIN (AFU_ORTHOLOGUE AFUA_5G11245)"/>
    <property type="match status" value="1"/>
</dbReference>
<evidence type="ECO:0000256" key="1">
    <source>
        <dbReference type="ARBA" id="ARBA00004141"/>
    </source>
</evidence>
<name>A0A6A5Z113_9PLEO</name>
<proteinExistence type="inferred from homology"/>
<organism evidence="9 10">
    <name type="scientific">Lophiotrema nucula</name>
    <dbReference type="NCBI Taxonomy" id="690887"/>
    <lineage>
        <taxon>Eukaryota</taxon>
        <taxon>Fungi</taxon>
        <taxon>Dikarya</taxon>
        <taxon>Ascomycota</taxon>
        <taxon>Pezizomycotina</taxon>
        <taxon>Dothideomycetes</taxon>
        <taxon>Pleosporomycetidae</taxon>
        <taxon>Pleosporales</taxon>
        <taxon>Lophiotremataceae</taxon>
        <taxon>Lophiotrema</taxon>
    </lineage>
</organism>
<feature type="compositionally biased region" description="Polar residues" evidence="6">
    <location>
        <begin position="372"/>
        <end position="403"/>
    </location>
</feature>
<keyword evidence="10" id="KW-1185">Reference proteome</keyword>
<gene>
    <name evidence="9" type="ORF">BDV96DRAFT_648693</name>
</gene>
<evidence type="ECO:0000256" key="4">
    <source>
        <dbReference type="ARBA" id="ARBA00023136"/>
    </source>
</evidence>
<evidence type="ECO:0000259" key="8">
    <source>
        <dbReference type="Pfam" id="PF20684"/>
    </source>
</evidence>
<protein>
    <recommendedName>
        <fullName evidence="8">Rhodopsin domain-containing protein</fullName>
    </recommendedName>
</protein>
<evidence type="ECO:0000256" key="7">
    <source>
        <dbReference type="SAM" id="Phobius"/>
    </source>
</evidence>
<feature type="transmembrane region" description="Helical" evidence="7">
    <location>
        <begin position="57"/>
        <end position="82"/>
    </location>
</feature>
<feature type="domain" description="Rhodopsin" evidence="8">
    <location>
        <begin position="41"/>
        <end position="279"/>
    </location>
</feature>
<dbReference type="InterPro" id="IPR049326">
    <property type="entry name" value="Rhodopsin_dom_fungi"/>
</dbReference>
<evidence type="ECO:0000256" key="2">
    <source>
        <dbReference type="ARBA" id="ARBA00022692"/>
    </source>
</evidence>
<feature type="compositionally biased region" description="Basic and acidic residues" evidence="6">
    <location>
        <begin position="361"/>
        <end position="371"/>
    </location>
</feature>
<dbReference type="EMBL" id="ML977329">
    <property type="protein sequence ID" value="KAF2113080.1"/>
    <property type="molecule type" value="Genomic_DNA"/>
</dbReference>
<keyword evidence="2 7" id="KW-0812">Transmembrane</keyword>
<feature type="transmembrane region" description="Helical" evidence="7">
    <location>
        <begin position="94"/>
        <end position="117"/>
    </location>
</feature>
<keyword evidence="4 7" id="KW-0472">Membrane</keyword>
<feature type="transmembrane region" description="Helical" evidence="7">
    <location>
        <begin position="218"/>
        <end position="239"/>
    </location>
</feature>
<comment type="similarity">
    <text evidence="5">Belongs to the SAT4 family.</text>
</comment>
<feature type="region of interest" description="Disordered" evidence="6">
    <location>
        <begin position="291"/>
        <end position="412"/>
    </location>
</feature>